<dbReference type="Proteomes" id="UP001596333">
    <property type="component" value="Unassembled WGS sequence"/>
</dbReference>
<evidence type="ECO:0008006" key="3">
    <source>
        <dbReference type="Google" id="ProtNLM"/>
    </source>
</evidence>
<organism evidence="1 2">
    <name type="scientific">Halorubrum trueperi</name>
    <dbReference type="NCBI Taxonomy" id="2004704"/>
    <lineage>
        <taxon>Archaea</taxon>
        <taxon>Methanobacteriati</taxon>
        <taxon>Methanobacteriota</taxon>
        <taxon>Stenosarchaea group</taxon>
        <taxon>Halobacteria</taxon>
        <taxon>Halobacteriales</taxon>
        <taxon>Haloferacaceae</taxon>
        <taxon>Halorubrum</taxon>
    </lineage>
</organism>
<accession>A0ABD5US94</accession>
<sequence length="98" mass="9999">MKAFLLLVAGIVGLIEAVVPRAVVRAWTRVAYRNAGDAEPREWVHRVARAEGAVLVFVALVGLFRAATSTDGDRAADATLAGDGAAKEGAAEGVAGAA</sequence>
<dbReference type="AlphaFoldDB" id="A0ABD5US94"/>
<keyword evidence="2" id="KW-1185">Reference proteome</keyword>
<comment type="caution">
    <text evidence="1">The sequence shown here is derived from an EMBL/GenBank/DDBJ whole genome shotgun (WGS) entry which is preliminary data.</text>
</comment>
<proteinExistence type="predicted"/>
<name>A0ABD5US94_9EURY</name>
<protein>
    <recommendedName>
        <fullName evidence="3">DUF4235 domain-containing protein</fullName>
    </recommendedName>
</protein>
<gene>
    <name evidence="1" type="ORF">ACFQEY_18330</name>
</gene>
<evidence type="ECO:0000313" key="1">
    <source>
        <dbReference type="EMBL" id="MFC6890947.1"/>
    </source>
</evidence>
<dbReference type="EMBL" id="JBHSXI010000029">
    <property type="protein sequence ID" value="MFC6890947.1"/>
    <property type="molecule type" value="Genomic_DNA"/>
</dbReference>
<dbReference type="RefSeq" id="WP_379771377.1">
    <property type="nucleotide sequence ID" value="NZ_JBHSXI010000029.1"/>
</dbReference>
<reference evidence="1 2" key="1">
    <citation type="journal article" date="2019" name="Int. J. Syst. Evol. Microbiol.">
        <title>The Global Catalogue of Microorganisms (GCM) 10K type strain sequencing project: providing services to taxonomists for standard genome sequencing and annotation.</title>
        <authorList>
            <consortium name="The Broad Institute Genomics Platform"/>
            <consortium name="The Broad Institute Genome Sequencing Center for Infectious Disease"/>
            <person name="Wu L."/>
            <person name="Ma J."/>
        </authorList>
    </citation>
    <scope>NUCLEOTIDE SEQUENCE [LARGE SCALE GENOMIC DNA]</scope>
    <source>
        <strain evidence="1 2">Y73</strain>
    </source>
</reference>
<evidence type="ECO:0000313" key="2">
    <source>
        <dbReference type="Proteomes" id="UP001596333"/>
    </source>
</evidence>